<dbReference type="GO" id="GO:0005886">
    <property type="term" value="C:plasma membrane"/>
    <property type="evidence" value="ECO:0007669"/>
    <property type="project" value="UniProtKB-SubCell"/>
</dbReference>
<evidence type="ECO:0000313" key="10">
    <source>
        <dbReference type="Proteomes" id="UP000306192"/>
    </source>
</evidence>
<evidence type="ECO:0000256" key="2">
    <source>
        <dbReference type="ARBA" id="ARBA00022448"/>
    </source>
</evidence>
<feature type="transmembrane region" description="Helical" evidence="7">
    <location>
        <begin position="293"/>
        <end position="315"/>
    </location>
</feature>
<dbReference type="Proteomes" id="UP000306192">
    <property type="component" value="Unassembled WGS sequence"/>
</dbReference>
<evidence type="ECO:0000256" key="6">
    <source>
        <dbReference type="ARBA" id="ARBA00023136"/>
    </source>
</evidence>
<dbReference type="PANTHER" id="PTHR30193">
    <property type="entry name" value="ABC TRANSPORTER PERMEASE PROTEIN"/>
    <property type="match status" value="1"/>
</dbReference>
<evidence type="ECO:0000313" key="9">
    <source>
        <dbReference type="EMBL" id="TIH31223.1"/>
    </source>
</evidence>
<protein>
    <submittedName>
        <fullName evidence="9">Sugar ABC transporter permease</fullName>
    </submittedName>
</protein>
<dbReference type="PANTHER" id="PTHR30193:SF41">
    <property type="entry name" value="DIACETYLCHITOBIOSE UPTAKE SYSTEM PERMEASE PROTEIN NGCF"/>
    <property type="match status" value="1"/>
</dbReference>
<accession>A0A4T2BI81</accession>
<dbReference type="Pfam" id="PF00528">
    <property type="entry name" value="BPD_transp_1"/>
    <property type="match status" value="1"/>
</dbReference>
<dbReference type="AlphaFoldDB" id="A0A4T2BI81"/>
<keyword evidence="6 7" id="KW-0472">Membrane</keyword>
<dbReference type="OrthoDB" id="3210259at2"/>
<sequence length="324" mass="35482">MADSVGLALPAPAVPREPAVRPLRARSFKRGAAKRKHSFAGWMFVLPFMVIFAIFLVAPLAYAFYLSLFTKGLATGTTFTGLAQYVKAFTDPSFLKGAWFVIRFAVVLIPVQMFVSLAAALLLDALTSRYAKFARLMIFLPYAIPAVIGALMWSFLYSPTFGPLQNIASVFGTSAISPLSPDNVFGGLMNVVTWQWAGYYMIIIFAALQGIDPTIYEAAKIDGATPIQIAFRIKVPMVSSALLLILVFALIGTLQFFTEPQVLQVVSNGAITPDFTPNMYAYNQAFAYANFNYASAISFSLGIIVFIAVYIFLFATRKRGSILK</sequence>
<organism evidence="9 10">
    <name type="scientific">Subtercola vilae</name>
    <dbReference type="NCBI Taxonomy" id="2056433"/>
    <lineage>
        <taxon>Bacteria</taxon>
        <taxon>Bacillati</taxon>
        <taxon>Actinomycetota</taxon>
        <taxon>Actinomycetes</taxon>
        <taxon>Micrococcales</taxon>
        <taxon>Microbacteriaceae</taxon>
        <taxon>Subtercola</taxon>
    </lineage>
</organism>
<evidence type="ECO:0000256" key="5">
    <source>
        <dbReference type="ARBA" id="ARBA00022989"/>
    </source>
</evidence>
<comment type="caution">
    <text evidence="9">The sequence shown here is derived from an EMBL/GenBank/DDBJ whole genome shotgun (WGS) entry which is preliminary data.</text>
</comment>
<dbReference type="RefSeq" id="WP_136643430.1">
    <property type="nucleotide sequence ID" value="NZ_QYRT01000046.1"/>
</dbReference>
<evidence type="ECO:0000259" key="8">
    <source>
        <dbReference type="PROSITE" id="PS50928"/>
    </source>
</evidence>
<evidence type="ECO:0000256" key="4">
    <source>
        <dbReference type="ARBA" id="ARBA00022692"/>
    </source>
</evidence>
<dbReference type="PROSITE" id="PS50928">
    <property type="entry name" value="ABC_TM1"/>
    <property type="match status" value="1"/>
</dbReference>
<dbReference type="InterPro" id="IPR000515">
    <property type="entry name" value="MetI-like"/>
</dbReference>
<keyword evidence="5 7" id="KW-1133">Transmembrane helix</keyword>
<feature type="transmembrane region" description="Helical" evidence="7">
    <location>
        <begin position="135"/>
        <end position="156"/>
    </location>
</feature>
<gene>
    <name evidence="9" type="ORF">D4765_16615</name>
</gene>
<evidence type="ECO:0000256" key="7">
    <source>
        <dbReference type="RuleBase" id="RU363032"/>
    </source>
</evidence>
<feature type="transmembrane region" description="Helical" evidence="7">
    <location>
        <begin position="100"/>
        <end position="123"/>
    </location>
</feature>
<dbReference type="InterPro" id="IPR051393">
    <property type="entry name" value="ABC_transporter_permease"/>
</dbReference>
<dbReference type="GO" id="GO:0055085">
    <property type="term" value="P:transmembrane transport"/>
    <property type="evidence" value="ECO:0007669"/>
    <property type="project" value="InterPro"/>
</dbReference>
<evidence type="ECO:0000256" key="1">
    <source>
        <dbReference type="ARBA" id="ARBA00004651"/>
    </source>
</evidence>
<keyword evidence="10" id="KW-1185">Reference proteome</keyword>
<dbReference type="InterPro" id="IPR035906">
    <property type="entry name" value="MetI-like_sf"/>
</dbReference>
<feature type="transmembrane region" description="Helical" evidence="7">
    <location>
        <begin position="39"/>
        <end position="65"/>
    </location>
</feature>
<proteinExistence type="inferred from homology"/>
<feature type="transmembrane region" description="Helical" evidence="7">
    <location>
        <begin position="197"/>
        <end position="216"/>
    </location>
</feature>
<feature type="transmembrane region" description="Helical" evidence="7">
    <location>
        <begin position="237"/>
        <end position="257"/>
    </location>
</feature>
<name>A0A4T2BI81_9MICO</name>
<dbReference type="EMBL" id="QYRT01000046">
    <property type="protein sequence ID" value="TIH31223.1"/>
    <property type="molecule type" value="Genomic_DNA"/>
</dbReference>
<dbReference type="SUPFAM" id="SSF161098">
    <property type="entry name" value="MetI-like"/>
    <property type="match status" value="1"/>
</dbReference>
<feature type="domain" description="ABC transmembrane type-1" evidence="8">
    <location>
        <begin position="98"/>
        <end position="312"/>
    </location>
</feature>
<dbReference type="CDD" id="cd06261">
    <property type="entry name" value="TM_PBP2"/>
    <property type="match status" value="1"/>
</dbReference>
<evidence type="ECO:0000256" key="3">
    <source>
        <dbReference type="ARBA" id="ARBA00022475"/>
    </source>
</evidence>
<keyword evidence="2 7" id="KW-0813">Transport</keyword>
<reference evidence="9 10" key="1">
    <citation type="journal article" date="2019" name="Microorganisms">
        <title>Systematic Affiliation and Genome Analysis of Subtercola vilae DB165(T) with Particular Emphasis on Cold Adaptation of an Isolate from a High-Altitude Cold Volcano Lake.</title>
        <authorList>
            <person name="Villalobos A.S."/>
            <person name="Wiese J."/>
            <person name="Imhoff J.F."/>
            <person name="Dorador C."/>
            <person name="Keller A."/>
            <person name="Hentschel U."/>
        </authorList>
    </citation>
    <scope>NUCLEOTIDE SEQUENCE [LARGE SCALE GENOMIC DNA]</scope>
    <source>
        <strain evidence="9 10">DB165</strain>
    </source>
</reference>
<comment type="subcellular location">
    <subcellularLocation>
        <location evidence="1 7">Cell membrane</location>
        <topology evidence="1 7">Multi-pass membrane protein</topology>
    </subcellularLocation>
</comment>
<keyword evidence="3" id="KW-1003">Cell membrane</keyword>
<dbReference type="Gene3D" id="1.10.3720.10">
    <property type="entry name" value="MetI-like"/>
    <property type="match status" value="1"/>
</dbReference>
<comment type="similarity">
    <text evidence="7">Belongs to the binding-protein-dependent transport system permease family.</text>
</comment>
<keyword evidence="4 7" id="KW-0812">Transmembrane</keyword>